<evidence type="ECO:0000313" key="2">
    <source>
        <dbReference type="Proteomes" id="UP000295711"/>
    </source>
</evidence>
<dbReference type="EMBL" id="SLXA01000001">
    <property type="protein sequence ID" value="TCO86461.1"/>
    <property type="molecule type" value="Genomic_DNA"/>
</dbReference>
<accession>A0A4R2LFM8</accession>
<protein>
    <submittedName>
        <fullName evidence="1">Uncharacterized protein</fullName>
    </submittedName>
</protein>
<evidence type="ECO:0000313" key="1">
    <source>
        <dbReference type="EMBL" id="TCO86461.1"/>
    </source>
</evidence>
<dbReference type="AlphaFoldDB" id="A0A4R2LFM8"/>
<gene>
    <name evidence="1" type="ORF">EV212_101248</name>
</gene>
<keyword evidence="2" id="KW-1185">Reference proteome</keyword>
<reference evidence="1 2" key="1">
    <citation type="submission" date="2019-03" db="EMBL/GenBank/DDBJ databases">
        <title>Genomic Encyclopedia of Type Strains, Phase IV (KMG-IV): sequencing the most valuable type-strain genomes for metagenomic binning, comparative biology and taxonomic classification.</title>
        <authorList>
            <person name="Goeker M."/>
        </authorList>
    </citation>
    <scope>NUCLEOTIDE SEQUENCE [LARGE SCALE GENOMIC DNA]</scope>
    <source>
        <strain evidence="1 2">DSM 28559</strain>
    </source>
</reference>
<comment type="caution">
    <text evidence="1">The sequence shown here is derived from an EMBL/GenBank/DDBJ whole genome shotgun (WGS) entry which is preliminary data.</text>
</comment>
<sequence length="158" mass="18071">MSNETTYIPLTELDRQSFQGTSQMLKAAVTYMDPSSGKMLAMLARMLELKQTINLFNQEQISICSVPPDGHRPGIEEVLKDIRKYCAPAEAEQIDQFLNILNAVRLYNQYNELTKNTDFSNMMNQMNQMKNMNISPEQLQMIQTLLHAQSVSSDKEKS</sequence>
<organism evidence="1 2">
    <name type="scientific">Frisingicoccus caecimuris</name>
    <dbReference type="NCBI Taxonomy" id="1796636"/>
    <lineage>
        <taxon>Bacteria</taxon>
        <taxon>Bacillati</taxon>
        <taxon>Bacillota</taxon>
        <taxon>Clostridia</taxon>
        <taxon>Lachnospirales</taxon>
        <taxon>Lachnospiraceae</taxon>
        <taxon>Frisingicoccus</taxon>
    </lineage>
</organism>
<proteinExistence type="predicted"/>
<name>A0A4R2LFM8_9FIRM</name>
<dbReference type="OrthoDB" id="2063172at2"/>
<dbReference type="RefSeq" id="WP_132087643.1">
    <property type="nucleotide sequence ID" value="NZ_JANKAQ010000002.1"/>
</dbReference>
<dbReference type="Proteomes" id="UP000295711">
    <property type="component" value="Unassembled WGS sequence"/>
</dbReference>